<comment type="similarity">
    <text evidence="2">Belongs to the autoinducer-2 exporter (AI-2E) (TC 2.A.86) family.</text>
</comment>
<feature type="transmembrane region" description="Helical" evidence="6">
    <location>
        <begin position="225"/>
        <end position="247"/>
    </location>
</feature>
<feature type="transmembrane region" description="Helical" evidence="6">
    <location>
        <begin position="200"/>
        <end position="219"/>
    </location>
</feature>
<evidence type="ECO:0000256" key="2">
    <source>
        <dbReference type="ARBA" id="ARBA00009773"/>
    </source>
</evidence>
<dbReference type="InterPro" id="IPR002549">
    <property type="entry name" value="AI-2E-like"/>
</dbReference>
<protein>
    <submittedName>
        <fullName evidence="7">AI-2E family transporter</fullName>
    </submittedName>
</protein>
<evidence type="ECO:0000313" key="7">
    <source>
        <dbReference type="EMBL" id="AOV09004.1"/>
    </source>
</evidence>
<dbReference type="Pfam" id="PF01594">
    <property type="entry name" value="AI-2E_transport"/>
    <property type="match status" value="1"/>
</dbReference>
<reference evidence="7 8" key="1">
    <citation type="submission" date="2016-09" db="EMBL/GenBank/DDBJ databases">
        <title>Complete genome sequence of the Lysinibacillus sphaericus LMG 22257, a specie of Bacillus with ureolytic activity that can effectively biodeposit calcium carbonate.</title>
        <authorList>
            <person name="Yan W."/>
        </authorList>
    </citation>
    <scope>NUCLEOTIDE SEQUENCE [LARGE SCALE GENOMIC DNA]</scope>
    <source>
        <strain evidence="7 8">LMG 22257</strain>
    </source>
</reference>
<dbReference type="PANTHER" id="PTHR21716:SF69">
    <property type="entry name" value="TRANSPORT PROTEIN YUBA-RELATED"/>
    <property type="match status" value="1"/>
</dbReference>
<keyword evidence="8" id="KW-1185">Reference proteome</keyword>
<feature type="transmembrane region" description="Helical" evidence="6">
    <location>
        <begin position="12"/>
        <end position="36"/>
    </location>
</feature>
<dbReference type="GO" id="GO:0055085">
    <property type="term" value="P:transmembrane transport"/>
    <property type="evidence" value="ECO:0007669"/>
    <property type="project" value="TreeGrafter"/>
</dbReference>
<organism evidence="7 8">
    <name type="scientific">Sporosarcina ureilytica</name>
    <dbReference type="NCBI Taxonomy" id="298596"/>
    <lineage>
        <taxon>Bacteria</taxon>
        <taxon>Bacillati</taxon>
        <taxon>Bacillota</taxon>
        <taxon>Bacilli</taxon>
        <taxon>Bacillales</taxon>
        <taxon>Caryophanaceae</taxon>
        <taxon>Sporosarcina</taxon>
    </lineage>
</organism>
<dbReference type="GO" id="GO:0016020">
    <property type="term" value="C:membrane"/>
    <property type="evidence" value="ECO:0007669"/>
    <property type="project" value="UniProtKB-SubCell"/>
</dbReference>
<dbReference type="EMBL" id="CP017560">
    <property type="protein sequence ID" value="AOV09004.1"/>
    <property type="molecule type" value="Genomic_DNA"/>
</dbReference>
<keyword evidence="3 6" id="KW-0812">Transmembrane</keyword>
<sequence length="343" mass="38550">MLIVKYFIEINWILEPLLIIAKTIFVPLLLGAVLFYITEPIQRFLEKLRVPRWGSILLILIGAVATVWLFLSFIGPPVGKQVDKLAKNTPTIAKEITNRTEYILQHREDLPPQVNEAIDKAANSVQSIAVVFGKFIVSFFQSVLQATFTLILVPFFFIFMLKDHEKLSPFVCKFFTGEKKAWVQKTLGDMNTVLRTYIQGQLLISFLLAVIMYIGYLIIGLEYALLLVIFAFFMNVIPFIGPWIAFIPALIIGFLQDPMMVIWVSLVTLIAQQTDSNLITPNVMGKTLDIHPLTVITIILAAGNIAGFFGILLAIPGYAVGKVIISNIYERRKEIKLAATKSV</sequence>
<evidence type="ECO:0000313" key="8">
    <source>
        <dbReference type="Proteomes" id="UP000185746"/>
    </source>
</evidence>
<feature type="transmembrane region" description="Helical" evidence="6">
    <location>
        <begin position="139"/>
        <end position="161"/>
    </location>
</feature>
<dbReference type="Proteomes" id="UP000185746">
    <property type="component" value="Chromosome"/>
</dbReference>
<keyword evidence="5 6" id="KW-0472">Membrane</keyword>
<feature type="transmembrane region" description="Helical" evidence="6">
    <location>
        <begin position="293"/>
        <end position="315"/>
    </location>
</feature>
<keyword evidence="4 6" id="KW-1133">Transmembrane helix</keyword>
<accession>A0A1D8JJX0</accession>
<evidence type="ECO:0000256" key="5">
    <source>
        <dbReference type="ARBA" id="ARBA00023136"/>
    </source>
</evidence>
<evidence type="ECO:0000256" key="3">
    <source>
        <dbReference type="ARBA" id="ARBA00022692"/>
    </source>
</evidence>
<dbReference type="KEGG" id="surl:BI350_00325"/>
<proteinExistence type="inferred from homology"/>
<comment type="subcellular location">
    <subcellularLocation>
        <location evidence="1">Membrane</location>
        <topology evidence="1">Multi-pass membrane protein</topology>
    </subcellularLocation>
</comment>
<gene>
    <name evidence="7" type="ORF">BI350_00325</name>
</gene>
<evidence type="ECO:0000256" key="6">
    <source>
        <dbReference type="SAM" id="Phobius"/>
    </source>
</evidence>
<evidence type="ECO:0000256" key="4">
    <source>
        <dbReference type="ARBA" id="ARBA00022989"/>
    </source>
</evidence>
<feature type="transmembrane region" description="Helical" evidence="6">
    <location>
        <begin position="56"/>
        <end position="75"/>
    </location>
</feature>
<dbReference type="PANTHER" id="PTHR21716">
    <property type="entry name" value="TRANSMEMBRANE PROTEIN"/>
    <property type="match status" value="1"/>
</dbReference>
<evidence type="ECO:0000256" key="1">
    <source>
        <dbReference type="ARBA" id="ARBA00004141"/>
    </source>
</evidence>
<name>A0A1D8JJX0_9BACL</name>
<dbReference type="AlphaFoldDB" id="A0A1D8JJX0"/>